<dbReference type="InterPro" id="IPR023267">
    <property type="entry name" value="RCMT"/>
</dbReference>
<keyword evidence="7 8" id="KW-0694">RNA-binding</keyword>
<evidence type="ECO:0000256" key="4">
    <source>
        <dbReference type="ARBA" id="ARBA00022603"/>
    </source>
</evidence>
<comment type="caution">
    <text evidence="11">The sequence shown here is derived from an EMBL/GenBank/DDBJ whole genome shotgun (WGS) entry which is preliminary data.</text>
</comment>
<dbReference type="PROSITE" id="PS51686">
    <property type="entry name" value="SAM_MT_RSMB_NOP"/>
    <property type="match status" value="1"/>
</dbReference>
<dbReference type="InterPro" id="IPR023545">
    <property type="entry name" value="rRNA_ssu_MeTfrase_F"/>
</dbReference>
<dbReference type="Pfam" id="PF13636">
    <property type="entry name" value="Methyltranf_PUA"/>
    <property type="match status" value="1"/>
</dbReference>
<dbReference type="RefSeq" id="WP_205157414.1">
    <property type="nucleotide sequence ID" value="NZ_JAFEUM010000002.1"/>
</dbReference>
<dbReference type="NCBIfam" id="NF008898">
    <property type="entry name" value="PRK11933.1"/>
    <property type="match status" value="1"/>
</dbReference>
<dbReference type="PANTHER" id="PTHR22807:SF30">
    <property type="entry name" value="28S RRNA (CYTOSINE(4447)-C(5))-METHYLTRANSFERASE-RELATED"/>
    <property type="match status" value="1"/>
</dbReference>
<dbReference type="SUPFAM" id="SSF53335">
    <property type="entry name" value="S-adenosyl-L-methionine-dependent methyltransferases"/>
    <property type="match status" value="1"/>
</dbReference>
<accession>A0ABS2HI57</accession>
<evidence type="ECO:0000256" key="5">
    <source>
        <dbReference type="ARBA" id="ARBA00022679"/>
    </source>
</evidence>
<dbReference type="Pfam" id="PF01189">
    <property type="entry name" value="Methyltr_RsmB-F"/>
    <property type="match status" value="1"/>
</dbReference>
<feature type="binding site" evidence="8 9">
    <location>
        <position position="192"/>
    </location>
    <ligand>
        <name>S-adenosyl-L-methionine</name>
        <dbReference type="ChEBI" id="CHEBI:59789"/>
    </ligand>
</feature>
<evidence type="ECO:0000256" key="3">
    <source>
        <dbReference type="ARBA" id="ARBA00022552"/>
    </source>
</evidence>
<dbReference type="InterPro" id="IPR018314">
    <property type="entry name" value="RsmB/NOL1/NOP2-like_CS"/>
</dbReference>
<name>A0ABS2HI57_9VIBR</name>
<dbReference type="InterPro" id="IPR011023">
    <property type="entry name" value="Nop2p"/>
</dbReference>
<reference evidence="11 12" key="1">
    <citation type="submission" date="2021-02" db="EMBL/GenBank/DDBJ databases">
        <authorList>
            <person name="Park J.-S."/>
        </authorList>
    </citation>
    <scope>NUCLEOTIDE SEQUENCE [LARGE SCALE GENOMIC DNA]</scope>
    <source>
        <strain evidence="11 12">188UL20-2</strain>
    </source>
</reference>
<dbReference type="InterPro" id="IPR031341">
    <property type="entry name" value="Methyltr_RsmF_N"/>
</dbReference>
<dbReference type="InterPro" id="IPR027391">
    <property type="entry name" value="Nol1_Nop2_Fmu_2"/>
</dbReference>
<comment type="catalytic activity">
    <reaction evidence="8">
        <text>cytidine(1407) in 16S rRNA + S-adenosyl-L-methionine = 5-methylcytidine(1407) in 16S rRNA + S-adenosyl-L-homocysteine + H(+)</text>
        <dbReference type="Rhea" id="RHEA:42756"/>
        <dbReference type="Rhea" id="RHEA-COMP:10223"/>
        <dbReference type="Rhea" id="RHEA-COMP:10224"/>
        <dbReference type="ChEBI" id="CHEBI:15378"/>
        <dbReference type="ChEBI" id="CHEBI:57856"/>
        <dbReference type="ChEBI" id="CHEBI:59789"/>
        <dbReference type="ChEBI" id="CHEBI:74483"/>
        <dbReference type="ChEBI" id="CHEBI:82748"/>
        <dbReference type="EC" id="2.1.1.178"/>
    </reaction>
</comment>
<dbReference type="Gene3D" id="3.40.50.150">
    <property type="entry name" value="Vaccinia Virus protein VP39"/>
    <property type="match status" value="1"/>
</dbReference>
<dbReference type="HAMAP" id="MF_01579">
    <property type="entry name" value="16SrRNA_methyltr_F"/>
    <property type="match status" value="1"/>
</dbReference>
<evidence type="ECO:0000256" key="1">
    <source>
        <dbReference type="ARBA" id="ARBA00007494"/>
    </source>
</evidence>
<dbReference type="PROSITE" id="PS01153">
    <property type="entry name" value="NOL1_NOP2_SUN"/>
    <property type="match status" value="1"/>
</dbReference>
<feature type="active site" description="Nucleophile" evidence="8 9">
    <location>
        <position position="245"/>
    </location>
</feature>
<proteinExistence type="inferred from homology"/>
<evidence type="ECO:0000256" key="2">
    <source>
        <dbReference type="ARBA" id="ARBA00022490"/>
    </source>
</evidence>
<keyword evidence="3 8" id="KW-0698">rRNA processing</keyword>
<evidence type="ECO:0000256" key="6">
    <source>
        <dbReference type="ARBA" id="ARBA00022691"/>
    </source>
</evidence>
<dbReference type="Pfam" id="PF17125">
    <property type="entry name" value="Methyltr_RsmF_N"/>
    <property type="match status" value="1"/>
</dbReference>
<dbReference type="CDD" id="cd02440">
    <property type="entry name" value="AdoMet_MTases"/>
    <property type="match status" value="1"/>
</dbReference>
<keyword evidence="2 8" id="KW-0963">Cytoplasm</keyword>
<dbReference type="NCBIfam" id="TIGR00446">
    <property type="entry name" value="nop2p"/>
    <property type="match status" value="1"/>
</dbReference>
<evidence type="ECO:0000313" key="12">
    <source>
        <dbReference type="Proteomes" id="UP000809621"/>
    </source>
</evidence>
<evidence type="ECO:0000256" key="7">
    <source>
        <dbReference type="ARBA" id="ARBA00022884"/>
    </source>
</evidence>
<dbReference type="PRINTS" id="PR02008">
    <property type="entry name" value="RCMTFAMILY"/>
</dbReference>
<dbReference type="GO" id="GO:0008168">
    <property type="term" value="F:methyltransferase activity"/>
    <property type="evidence" value="ECO:0007669"/>
    <property type="project" value="UniProtKB-KW"/>
</dbReference>
<dbReference type="EMBL" id="JAFEUM010000002">
    <property type="protein sequence ID" value="MBM7035777.1"/>
    <property type="molecule type" value="Genomic_DNA"/>
</dbReference>
<sequence length="475" mass="52969">MHANVFIPDAYIDLIETQLASKVELESFIQACQKPLRKSIRVNTLKISVEEFALIAKQHGWNLTPIPWCEEGFWIEADESERALGNSIEHMTGLFYIQEASSMMPPVALFNNLTEPTRVLDMASAPGSKSTQLAVYMNNQGALVSNELSASRIKILHHNLERCGVLNHAITHFDATVFGEYCFEQFDAILLDAPCSGEGAIRKDEHAMANWSLSSTSDIAELQKRLIESAFYALKPGGSLVYSTCTLNHLENQDVVEHALQTFASSIRIDDLTTLFDGASRSATVNGALHVYPHHYDSEGFFVAKLTKTASIAAPKSSKKRGKFPFERCSKKTVLDTRERLTTELKLDINLNQLDLWQRDKELWLFPTEIAPLLDCVRFQRIGSKLGELHKKGIKWSAQTVVSLAQNSHLTGIELTSAELSQWYQGQDIRPSEATIGKGSVFVLHNGKPIGLGKWVGNRIKNGLPRELVRDGISF</sequence>
<feature type="binding site" evidence="8 9">
    <location>
        <begin position="123"/>
        <end position="129"/>
    </location>
    <ligand>
        <name>S-adenosyl-L-methionine</name>
        <dbReference type="ChEBI" id="CHEBI:59789"/>
    </ligand>
</feature>
<dbReference type="InterPro" id="IPR001678">
    <property type="entry name" value="MeTrfase_RsmB-F_NOP2_dom"/>
</dbReference>
<keyword evidence="4 8" id="KW-0489">Methyltransferase</keyword>
<comment type="function">
    <text evidence="8">Specifically methylates the cytosine at position 1407 (m5C1407) of 16S rRNA.</text>
</comment>
<dbReference type="InterPro" id="IPR029063">
    <property type="entry name" value="SAM-dependent_MTases_sf"/>
</dbReference>
<feature type="binding site" evidence="8 9">
    <location>
        <position position="174"/>
    </location>
    <ligand>
        <name>S-adenosyl-L-methionine</name>
        <dbReference type="ChEBI" id="CHEBI:59789"/>
    </ligand>
</feature>
<evidence type="ECO:0000313" key="11">
    <source>
        <dbReference type="EMBL" id="MBM7035777.1"/>
    </source>
</evidence>
<gene>
    <name evidence="8 11" type="primary">rsmF</name>
    <name evidence="11" type="ORF">JQC93_05085</name>
</gene>
<dbReference type="PANTHER" id="PTHR22807">
    <property type="entry name" value="NOP2 YEAST -RELATED NOL1/NOP2/FMU SUN DOMAIN-CONTAINING"/>
    <property type="match status" value="1"/>
</dbReference>
<dbReference type="InterPro" id="IPR048457">
    <property type="entry name" value="YebU_pre-PUA_dom"/>
</dbReference>
<comment type="similarity">
    <text evidence="1 8 9">Belongs to the class I-like SAM-binding methyltransferase superfamily. RsmB/NOP family.</text>
</comment>
<dbReference type="GO" id="GO:0032259">
    <property type="term" value="P:methylation"/>
    <property type="evidence" value="ECO:0007669"/>
    <property type="project" value="UniProtKB-KW"/>
</dbReference>
<dbReference type="Pfam" id="PF21150">
    <property type="entry name" value="YebU_pre-PUA_dom"/>
    <property type="match status" value="1"/>
</dbReference>
<organism evidence="11 12">
    <name type="scientific">Vibrio ulleungensis</name>
    <dbReference type="NCBI Taxonomy" id="2807619"/>
    <lineage>
        <taxon>Bacteria</taxon>
        <taxon>Pseudomonadati</taxon>
        <taxon>Pseudomonadota</taxon>
        <taxon>Gammaproteobacteria</taxon>
        <taxon>Vibrionales</taxon>
        <taxon>Vibrionaceae</taxon>
        <taxon>Vibrio</taxon>
    </lineage>
</organism>
<comment type="subcellular location">
    <subcellularLocation>
        <location evidence="8">Cytoplasm</location>
    </subcellularLocation>
</comment>
<keyword evidence="6 8" id="KW-0949">S-adenosyl-L-methionine</keyword>
<dbReference type="EC" id="2.1.1.178" evidence="8"/>
<protein>
    <recommendedName>
        <fullName evidence="8">Ribosomal RNA small subunit methyltransferase F</fullName>
        <ecNumber evidence="8">2.1.1.178</ecNumber>
    </recommendedName>
    <alternativeName>
        <fullName evidence="8">16S rRNA m5C1407 methyltransferase</fullName>
    </alternativeName>
    <alternativeName>
        <fullName evidence="8">rRNA (cytosine-C(5)-)-methyltransferase RsmF</fullName>
    </alternativeName>
</protein>
<feature type="binding site" evidence="8 9">
    <location>
        <position position="147"/>
    </location>
    <ligand>
        <name>S-adenosyl-L-methionine</name>
        <dbReference type="ChEBI" id="CHEBI:59789"/>
    </ligand>
</feature>
<evidence type="ECO:0000259" key="10">
    <source>
        <dbReference type="PROSITE" id="PS51686"/>
    </source>
</evidence>
<evidence type="ECO:0000256" key="9">
    <source>
        <dbReference type="PROSITE-ProRule" id="PRU01023"/>
    </source>
</evidence>
<keyword evidence="5 8" id="KW-0808">Transferase</keyword>
<keyword evidence="12" id="KW-1185">Reference proteome</keyword>
<feature type="domain" description="SAM-dependent MTase RsmB/NOP-type" evidence="10">
    <location>
        <begin position="28"/>
        <end position="309"/>
    </location>
</feature>
<dbReference type="InterPro" id="IPR049560">
    <property type="entry name" value="MeTrfase_RsmB-F_NOP2_cat"/>
</dbReference>
<dbReference type="Proteomes" id="UP000809621">
    <property type="component" value="Unassembled WGS sequence"/>
</dbReference>
<evidence type="ECO:0000256" key="8">
    <source>
        <dbReference type="HAMAP-Rule" id="MF_01579"/>
    </source>
</evidence>
<dbReference type="Gene3D" id="3.10.450.720">
    <property type="match status" value="1"/>
</dbReference>